<name>A0A9P8GTC4_AURME</name>
<reference evidence="1" key="1">
    <citation type="journal article" date="2021" name="J Fungi (Basel)">
        <title>Virulence traits and population genomics of the black yeast Aureobasidium melanogenum.</title>
        <authorList>
            <person name="Cernosa A."/>
            <person name="Sun X."/>
            <person name="Gostincar C."/>
            <person name="Fang C."/>
            <person name="Gunde-Cimerman N."/>
            <person name="Song Z."/>
        </authorList>
    </citation>
    <scope>NUCLEOTIDE SEQUENCE</scope>
    <source>
        <strain evidence="1">EXF-8016</strain>
    </source>
</reference>
<feature type="non-terminal residue" evidence="1">
    <location>
        <position position="183"/>
    </location>
</feature>
<organism evidence="1 2">
    <name type="scientific">Aureobasidium melanogenum</name>
    <name type="common">Aureobasidium pullulans var. melanogenum</name>
    <dbReference type="NCBI Taxonomy" id="46634"/>
    <lineage>
        <taxon>Eukaryota</taxon>
        <taxon>Fungi</taxon>
        <taxon>Dikarya</taxon>
        <taxon>Ascomycota</taxon>
        <taxon>Pezizomycotina</taxon>
        <taxon>Dothideomycetes</taxon>
        <taxon>Dothideomycetidae</taxon>
        <taxon>Dothideales</taxon>
        <taxon>Saccotheciaceae</taxon>
        <taxon>Aureobasidium</taxon>
    </lineage>
</organism>
<sequence>MTDSFAVGRDEINNIGARRSILGSTVSGGRSTSEGDSAKVDQRNKRFLSILDLSKVFDNPLGIGLAESACGFAAKGVADGRAFAVVLDGGYSAGGGCGGYGDGDTVAGREADAAEVVGVVGVPFVPGVITDSQEYPSIPTQAEAEYKVLELPPGGTVTLGMVNVPVTVCQPDPSRTPPAQLLE</sequence>
<evidence type="ECO:0000313" key="1">
    <source>
        <dbReference type="EMBL" id="KAH0238035.1"/>
    </source>
</evidence>
<gene>
    <name evidence="1" type="ORF">KCV03_g44</name>
</gene>
<dbReference type="AlphaFoldDB" id="A0A9P8GTC4"/>
<reference evidence="1" key="2">
    <citation type="submission" date="2021-08" db="EMBL/GenBank/DDBJ databases">
        <authorList>
            <person name="Gostincar C."/>
            <person name="Sun X."/>
            <person name="Song Z."/>
            <person name="Gunde-Cimerman N."/>
        </authorList>
    </citation>
    <scope>NUCLEOTIDE SEQUENCE</scope>
    <source>
        <strain evidence="1">EXF-8016</strain>
    </source>
</reference>
<accession>A0A9P8GTC4</accession>
<evidence type="ECO:0000313" key="2">
    <source>
        <dbReference type="Proteomes" id="UP000767238"/>
    </source>
</evidence>
<proteinExistence type="predicted"/>
<dbReference type="EMBL" id="JAHFYH010000001">
    <property type="protein sequence ID" value="KAH0238035.1"/>
    <property type="molecule type" value="Genomic_DNA"/>
</dbReference>
<dbReference type="Proteomes" id="UP000767238">
    <property type="component" value="Unassembled WGS sequence"/>
</dbReference>
<protein>
    <submittedName>
        <fullName evidence="1">Uncharacterized protein</fullName>
    </submittedName>
</protein>
<comment type="caution">
    <text evidence="1">The sequence shown here is derived from an EMBL/GenBank/DDBJ whole genome shotgun (WGS) entry which is preliminary data.</text>
</comment>